<evidence type="ECO:0000259" key="2">
    <source>
        <dbReference type="Pfam" id="PF15917"/>
    </source>
</evidence>
<proteinExistence type="predicted"/>
<dbReference type="PANTHER" id="PTHR47049">
    <property type="entry name" value="PIEZO-TYPE MECHANOSENSITIVE ION CHANNEL HOMOLOG"/>
    <property type="match status" value="1"/>
</dbReference>
<dbReference type="Pfam" id="PF15917">
    <property type="entry name" value="Piezo_TM25-28"/>
    <property type="match status" value="1"/>
</dbReference>
<sequence>MHESGLVESLTEFWNSKDLRVRLQQFCQISNLVYPPLKGKINLDFWLLLLACRQWFVFRKKAVDSLAGSNQNVCHLIEDPLVENPVPDFMTYTETVVDSYKQIVFTSGFYIALIAVFLAGTLRPTLFSFGNIIASFTFLWEGSDMFLRPANIILRRWNYLIAYNVIVLVVRSASQIFECILIYEANVEINCKISRLFTIGCVDSYGMMEDIPGISTESSCTVLKTALGLGWDCFSFFCLICQQRIFKSYHFIHIVNNAKAKTILADCGAILIEEQRREKKTAIDVERSALEANIKLKMQRLREIEEISKDGYYHFDRVDIPLMPDKVEEESDYESFDPMPLPEYFGLFYSSGMETVLEITALRKERKRNLRQKVYEI</sequence>
<evidence type="ECO:0000256" key="1">
    <source>
        <dbReference type="SAM" id="Phobius"/>
    </source>
</evidence>
<dbReference type="EMBL" id="OU892289">
    <property type="protein sequence ID" value="CAG9763405.1"/>
    <property type="molecule type" value="Genomic_DNA"/>
</dbReference>
<gene>
    <name evidence="3" type="ORF">CEUTPL_LOCUS4070</name>
</gene>
<protein>
    <recommendedName>
        <fullName evidence="2">Piezo TM25-28 domain-containing protein</fullName>
    </recommendedName>
</protein>
<feature type="domain" description="Piezo TM25-28" evidence="2">
    <location>
        <begin position="83"/>
        <end position="326"/>
    </location>
</feature>
<dbReference type="OrthoDB" id="303066at2759"/>
<organism evidence="3 4">
    <name type="scientific">Ceutorhynchus assimilis</name>
    <name type="common">cabbage seed weevil</name>
    <dbReference type="NCBI Taxonomy" id="467358"/>
    <lineage>
        <taxon>Eukaryota</taxon>
        <taxon>Metazoa</taxon>
        <taxon>Ecdysozoa</taxon>
        <taxon>Arthropoda</taxon>
        <taxon>Hexapoda</taxon>
        <taxon>Insecta</taxon>
        <taxon>Pterygota</taxon>
        <taxon>Neoptera</taxon>
        <taxon>Endopterygota</taxon>
        <taxon>Coleoptera</taxon>
        <taxon>Polyphaga</taxon>
        <taxon>Cucujiformia</taxon>
        <taxon>Curculionidae</taxon>
        <taxon>Ceutorhynchinae</taxon>
        <taxon>Ceutorhynchus</taxon>
    </lineage>
</organism>
<accession>A0A9N9MID0</accession>
<feature type="transmembrane region" description="Helical" evidence="1">
    <location>
        <begin position="103"/>
        <end position="120"/>
    </location>
</feature>
<dbReference type="PANTHER" id="PTHR47049:SF2">
    <property type="entry name" value="PIEZO-TYPE MECHANOSENSITIVE ION CHANNEL HOMOLOG"/>
    <property type="match status" value="1"/>
</dbReference>
<keyword evidence="4" id="KW-1185">Reference proteome</keyword>
<dbReference type="Proteomes" id="UP001152799">
    <property type="component" value="Chromosome 13"/>
</dbReference>
<dbReference type="InterPro" id="IPR027272">
    <property type="entry name" value="Piezo"/>
</dbReference>
<dbReference type="GO" id="GO:0016020">
    <property type="term" value="C:membrane"/>
    <property type="evidence" value="ECO:0007669"/>
    <property type="project" value="InterPro"/>
</dbReference>
<name>A0A9N9MID0_9CUCU</name>
<keyword evidence="1" id="KW-1133">Transmembrane helix</keyword>
<dbReference type="InterPro" id="IPR031805">
    <property type="entry name" value="Piezo_TM25-28"/>
</dbReference>
<evidence type="ECO:0000313" key="3">
    <source>
        <dbReference type="EMBL" id="CAG9763405.1"/>
    </source>
</evidence>
<keyword evidence="1" id="KW-0812">Transmembrane</keyword>
<reference evidence="3" key="1">
    <citation type="submission" date="2022-01" db="EMBL/GenBank/DDBJ databases">
        <authorList>
            <person name="King R."/>
        </authorList>
    </citation>
    <scope>NUCLEOTIDE SEQUENCE</scope>
</reference>
<evidence type="ECO:0000313" key="4">
    <source>
        <dbReference type="Proteomes" id="UP001152799"/>
    </source>
</evidence>
<dbReference type="AlphaFoldDB" id="A0A9N9MID0"/>
<keyword evidence="1" id="KW-0472">Membrane</keyword>
<dbReference type="GO" id="GO:0008381">
    <property type="term" value="F:mechanosensitive monoatomic ion channel activity"/>
    <property type="evidence" value="ECO:0007669"/>
    <property type="project" value="InterPro"/>
</dbReference>